<protein>
    <submittedName>
        <fullName evidence="1">2-methylfumaryl-CoA isomerase</fullName>
        <ecNumber evidence="1">5.4.1.3</ecNumber>
    </submittedName>
</protein>
<organism evidence="1 2">
    <name type="scientific">Ascidiaceihabitans donghaensis</name>
    <dbReference type="NCBI Taxonomy" id="1510460"/>
    <lineage>
        <taxon>Bacteria</taxon>
        <taxon>Pseudomonadati</taxon>
        <taxon>Pseudomonadota</taxon>
        <taxon>Alphaproteobacteria</taxon>
        <taxon>Rhodobacterales</taxon>
        <taxon>Paracoccaceae</taxon>
        <taxon>Ascidiaceihabitans</taxon>
    </lineage>
</organism>
<dbReference type="Pfam" id="PF02515">
    <property type="entry name" value="CoA_transf_3"/>
    <property type="match status" value="1"/>
</dbReference>
<dbReference type="PANTHER" id="PTHR48228:SF5">
    <property type="entry name" value="ALPHA-METHYLACYL-COA RACEMASE"/>
    <property type="match status" value="1"/>
</dbReference>
<dbReference type="SUPFAM" id="SSF89796">
    <property type="entry name" value="CoA-transferase family III (CaiB/BaiF)"/>
    <property type="match status" value="1"/>
</dbReference>
<evidence type="ECO:0000313" key="1">
    <source>
        <dbReference type="EMBL" id="SPH22553.1"/>
    </source>
</evidence>
<dbReference type="InterPro" id="IPR023606">
    <property type="entry name" value="CoA-Trfase_III_dom_1_sf"/>
</dbReference>
<evidence type="ECO:0000313" key="2">
    <source>
        <dbReference type="Proteomes" id="UP000244880"/>
    </source>
</evidence>
<name>A0A2R8BHF1_9RHOB</name>
<dbReference type="PANTHER" id="PTHR48228">
    <property type="entry name" value="SUCCINYL-COA--D-CITRAMALATE COA-TRANSFERASE"/>
    <property type="match status" value="1"/>
</dbReference>
<dbReference type="AlphaFoldDB" id="A0A2R8BHF1"/>
<keyword evidence="1" id="KW-0413">Isomerase</keyword>
<accession>A0A2R8BHF1</accession>
<gene>
    <name evidence="1" type="primary">mct</name>
    <name evidence="1" type="ORF">ASD8599_03296</name>
</gene>
<dbReference type="InterPro" id="IPR050509">
    <property type="entry name" value="CoA-transferase_III"/>
</dbReference>
<keyword evidence="2" id="KW-1185">Reference proteome</keyword>
<proteinExistence type="predicted"/>
<dbReference type="EMBL" id="OMOR01000001">
    <property type="protein sequence ID" value="SPH22553.1"/>
    <property type="molecule type" value="Genomic_DNA"/>
</dbReference>
<dbReference type="Gene3D" id="3.40.50.10540">
    <property type="entry name" value="Crotonobetainyl-coa:carnitine coa-transferase, domain 1"/>
    <property type="match status" value="1"/>
</dbReference>
<dbReference type="OrthoDB" id="9806585at2"/>
<dbReference type="Gene3D" id="3.30.1540.10">
    <property type="entry name" value="formyl-coa transferase, domain 3"/>
    <property type="match status" value="1"/>
</dbReference>
<dbReference type="RefSeq" id="WP_108829482.1">
    <property type="nucleotide sequence ID" value="NZ_OMOR01000001.1"/>
</dbReference>
<reference evidence="1 2" key="1">
    <citation type="submission" date="2018-03" db="EMBL/GenBank/DDBJ databases">
        <authorList>
            <person name="Keele B.F."/>
        </authorList>
    </citation>
    <scope>NUCLEOTIDE SEQUENCE [LARGE SCALE GENOMIC DNA]</scope>
    <source>
        <strain evidence="1 2">CECT 8599</strain>
    </source>
</reference>
<dbReference type="Proteomes" id="UP000244880">
    <property type="component" value="Unassembled WGS sequence"/>
</dbReference>
<dbReference type="EC" id="5.4.1.3" evidence="1"/>
<sequence>MSGILNGMRVVEGSAFVAVPLAGMTLAQMGAEVIRFDRIGGGLDAGRLPVAPSGQSLFWAGMNKGKKSIAVDMRSERGRELITQIITAPGEDAGLFLTNLRVRGWMDHETLSQYRKDLIMVTLTGDRHGRPQVDYTVNPALGIPHITGPQGSADPVANALPAWDLIAGNLCVSSLLAAERHRLRHGVGQDVELALKDVAAATLGHLGMIGDAVVNADERGKAGNALYGAYGQDFVCADGKRVMIIGLTDRQWRGIVKATGTQAQMQDLSTRHGANLMDEGTRWSLRDDITAILKPWFAARRVAEFAEDFNAAGLTWSEFRTTRQALAYDPDLSTENPMFDMLQQPGLGTFPVPQSPVQYSQMRRQAAQPAPALGMHTEEILGDIVGLPDREISKLFDLGVVESPAFSAVRPAA</sequence>
<dbReference type="InterPro" id="IPR003673">
    <property type="entry name" value="CoA-Trfase_fam_III"/>
</dbReference>
<dbReference type="InterPro" id="IPR044855">
    <property type="entry name" value="CoA-Trfase_III_dom3_sf"/>
</dbReference>
<dbReference type="GO" id="GO:0016853">
    <property type="term" value="F:isomerase activity"/>
    <property type="evidence" value="ECO:0007669"/>
    <property type="project" value="UniProtKB-KW"/>
</dbReference>